<dbReference type="AlphaFoldDB" id="X1VS38"/>
<accession>X1VS38</accession>
<gene>
    <name evidence="1" type="ORF">S12H4_58518</name>
</gene>
<sequence>CIHMSSASSLAEGQIITLMLESDCPINWYDPSSKNPKAEMCIIFARMERVGITSLGAEEVSFFNEGNAIQIVIKVEESYIHRLIACNHDPHSSHYLNYTITDGVASPPSGA</sequence>
<proteinExistence type="predicted"/>
<protein>
    <submittedName>
        <fullName evidence="1">Uncharacterized protein</fullName>
    </submittedName>
</protein>
<evidence type="ECO:0000313" key="1">
    <source>
        <dbReference type="EMBL" id="GAJ19931.1"/>
    </source>
</evidence>
<name>X1VS38_9ZZZZ</name>
<comment type="caution">
    <text evidence="1">The sequence shown here is derived from an EMBL/GenBank/DDBJ whole genome shotgun (WGS) entry which is preliminary data.</text>
</comment>
<feature type="non-terminal residue" evidence="1">
    <location>
        <position position="1"/>
    </location>
</feature>
<reference evidence="1" key="1">
    <citation type="journal article" date="2014" name="Front. Microbiol.">
        <title>High frequency of phylogenetically diverse reductive dehalogenase-homologous genes in deep subseafloor sedimentary metagenomes.</title>
        <authorList>
            <person name="Kawai M."/>
            <person name="Futagami T."/>
            <person name="Toyoda A."/>
            <person name="Takaki Y."/>
            <person name="Nishi S."/>
            <person name="Hori S."/>
            <person name="Arai W."/>
            <person name="Tsubouchi T."/>
            <person name="Morono Y."/>
            <person name="Uchiyama I."/>
            <person name="Ito T."/>
            <person name="Fujiyama A."/>
            <person name="Inagaki F."/>
            <person name="Takami H."/>
        </authorList>
    </citation>
    <scope>NUCLEOTIDE SEQUENCE</scope>
    <source>
        <strain evidence="1">Expedition CK06-06</strain>
    </source>
</reference>
<organism evidence="1">
    <name type="scientific">marine sediment metagenome</name>
    <dbReference type="NCBI Taxonomy" id="412755"/>
    <lineage>
        <taxon>unclassified sequences</taxon>
        <taxon>metagenomes</taxon>
        <taxon>ecological metagenomes</taxon>
    </lineage>
</organism>
<dbReference type="EMBL" id="BARW01038031">
    <property type="protein sequence ID" value="GAJ19931.1"/>
    <property type="molecule type" value="Genomic_DNA"/>
</dbReference>